<keyword evidence="1 2" id="KW-0694">RNA-binding</keyword>
<dbReference type="HOGENOM" id="CLU_1090342_0_0_1"/>
<feature type="domain" description="RRM" evidence="3">
    <location>
        <begin position="165"/>
        <end position="255"/>
    </location>
</feature>
<evidence type="ECO:0000259" key="3">
    <source>
        <dbReference type="PROSITE" id="PS50102"/>
    </source>
</evidence>
<dbReference type="GO" id="GO:0003723">
    <property type="term" value="F:RNA binding"/>
    <property type="evidence" value="ECO:0007669"/>
    <property type="project" value="UniProtKB-UniRule"/>
</dbReference>
<accession>A0A0C3SAB5</accession>
<protein>
    <recommendedName>
        <fullName evidence="3">RRM domain-containing protein</fullName>
    </recommendedName>
</protein>
<dbReference type="InterPro" id="IPR012677">
    <property type="entry name" value="Nucleotide-bd_a/b_plait_sf"/>
</dbReference>
<gene>
    <name evidence="4" type="ORF">PHLGIDRAFT_442950</name>
</gene>
<dbReference type="CDD" id="cd00590">
    <property type="entry name" value="RRM_SF"/>
    <property type="match status" value="2"/>
</dbReference>
<reference evidence="4 5" key="1">
    <citation type="journal article" date="2014" name="PLoS Genet.">
        <title>Analysis of the Phlebiopsis gigantea genome, transcriptome and secretome provides insight into its pioneer colonization strategies of wood.</title>
        <authorList>
            <person name="Hori C."/>
            <person name="Ishida T."/>
            <person name="Igarashi K."/>
            <person name="Samejima M."/>
            <person name="Suzuki H."/>
            <person name="Master E."/>
            <person name="Ferreira P."/>
            <person name="Ruiz-Duenas F.J."/>
            <person name="Held B."/>
            <person name="Canessa P."/>
            <person name="Larrondo L.F."/>
            <person name="Schmoll M."/>
            <person name="Druzhinina I.S."/>
            <person name="Kubicek C.P."/>
            <person name="Gaskell J.A."/>
            <person name="Kersten P."/>
            <person name="St John F."/>
            <person name="Glasner J."/>
            <person name="Sabat G."/>
            <person name="Splinter BonDurant S."/>
            <person name="Syed K."/>
            <person name="Yadav J."/>
            <person name="Mgbeahuruike A.C."/>
            <person name="Kovalchuk A."/>
            <person name="Asiegbu F.O."/>
            <person name="Lackner G."/>
            <person name="Hoffmeister D."/>
            <person name="Rencoret J."/>
            <person name="Gutierrez A."/>
            <person name="Sun H."/>
            <person name="Lindquist E."/>
            <person name="Barry K."/>
            <person name="Riley R."/>
            <person name="Grigoriev I.V."/>
            <person name="Henrissat B."/>
            <person name="Kues U."/>
            <person name="Berka R.M."/>
            <person name="Martinez A.T."/>
            <person name="Covert S.F."/>
            <person name="Blanchette R.A."/>
            <person name="Cullen D."/>
        </authorList>
    </citation>
    <scope>NUCLEOTIDE SEQUENCE [LARGE SCALE GENOMIC DNA]</scope>
    <source>
        <strain evidence="4 5">11061_1 CR5-6</strain>
    </source>
</reference>
<proteinExistence type="predicted"/>
<dbReference type="EMBL" id="KN840508">
    <property type="protein sequence ID" value="KIP06890.1"/>
    <property type="molecule type" value="Genomic_DNA"/>
</dbReference>
<evidence type="ECO:0000313" key="5">
    <source>
        <dbReference type="Proteomes" id="UP000053257"/>
    </source>
</evidence>
<dbReference type="Gene3D" id="3.30.70.330">
    <property type="match status" value="2"/>
</dbReference>
<dbReference type="AlphaFoldDB" id="A0A0C3SAB5"/>
<feature type="domain" description="RRM" evidence="3">
    <location>
        <begin position="80"/>
        <end position="159"/>
    </location>
</feature>
<dbReference type="PROSITE" id="PS50102">
    <property type="entry name" value="RRM"/>
    <property type="match status" value="2"/>
</dbReference>
<dbReference type="InterPro" id="IPR035979">
    <property type="entry name" value="RBD_domain_sf"/>
</dbReference>
<organism evidence="4 5">
    <name type="scientific">Phlebiopsis gigantea (strain 11061_1 CR5-6)</name>
    <name type="common">White-rot fungus</name>
    <name type="synonym">Peniophora gigantea</name>
    <dbReference type="NCBI Taxonomy" id="745531"/>
    <lineage>
        <taxon>Eukaryota</taxon>
        <taxon>Fungi</taxon>
        <taxon>Dikarya</taxon>
        <taxon>Basidiomycota</taxon>
        <taxon>Agaricomycotina</taxon>
        <taxon>Agaricomycetes</taxon>
        <taxon>Polyporales</taxon>
        <taxon>Phanerochaetaceae</taxon>
        <taxon>Phlebiopsis</taxon>
    </lineage>
</organism>
<evidence type="ECO:0000256" key="1">
    <source>
        <dbReference type="ARBA" id="ARBA00022884"/>
    </source>
</evidence>
<evidence type="ECO:0000313" key="4">
    <source>
        <dbReference type="EMBL" id="KIP06890.1"/>
    </source>
</evidence>
<name>A0A0C3SAB5_PHLG1</name>
<dbReference type="SUPFAM" id="SSF54928">
    <property type="entry name" value="RNA-binding domain, RBD"/>
    <property type="match status" value="1"/>
</dbReference>
<dbReference type="OrthoDB" id="410044at2759"/>
<keyword evidence="5" id="KW-1185">Reference proteome</keyword>
<dbReference type="SMART" id="SM00360">
    <property type="entry name" value="RRM"/>
    <property type="match status" value="2"/>
</dbReference>
<evidence type="ECO:0000256" key="2">
    <source>
        <dbReference type="PROSITE-ProRule" id="PRU00176"/>
    </source>
</evidence>
<dbReference type="InterPro" id="IPR000504">
    <property type="entry name" value="RRM_dom"/>
</dbReference>
<dbReference type="Pfam" id="PF00076">
    <property type="entry name" value="RRM_1"/>
    <property type="match status" value="2"/>
</dbReference>
<sequence>MYRLSRGVRFLRPTRLIQNSRRLTNNLGSVSAQVEVLTQNVTKDEQSEDVSLKKEGFPLHVADPLQRQRLSHAARAVRSLLVRVDYVPDGTTEEELRELLSKYGDVVRVRLGTSSAEQFFGRAYAMFSTGSELREALEKLRDETLTVRGAQLTVDVVQTPPNLTETIFVGNINSDNTSDEDLMTAFSKYGNIQALRRGDQGRYAHIVYDSPQAAELVINRTTIEPVSLHGNTLAAAPRTLCHCSRSRKIISKEYE</sequence>
<dbReference type="PANTHER" id="PTHR21245">
    <property type="entry name" value="HETEROGENEOUS NUCLEAR RIBONUCLEOPROTEIN"/>
    <property type="match status" value="1"/>
</dbReference>
<dbReference type="Proteomes" id="UP000053257">
    <property type="component" value="Unassembled WGS sequence"/>
</dbReference>